<gene>
    <name evidence="1" type="ORF">ACFQLX_03610</name>
</gene>
<protein>
    <recommendedName>
        <fullName evidence="3">Tetratricopeptide repeat protein</fullName>
    </recommendedName>
</protein>
<dbReference type="PRINTS" id="PR00364">
    <property type="entry name" value="DISEASERSIST"/>
</dbReference>
<dbReference type="EMBL" id="JBHSZO010000004">
    <property type="protein sequence ID" value="MFC7217262.1"/>
    <property type="molecule type" value="Genomic_DNA"/>
</dbReference>
<dbReference type="InterPro" id="IPR011990">
    <property type="entry name" value="TPR-like_helical_dom_sf"/>
</dbReference>
<dbReference type="Gene3D" id="1.25.40.10">
    <property type="entry name" value="Tetratricopeptide repeat domain"/>
    <property type="match status" value="1"/>
</dbReference>
<reference evidence="2" key="1">
    <citation type="journal article" date="2019" name="Int. J. Syst. Evol. Microbiol.">
        <title>The Global Catalogue of Microorganisms (GCM) 10K type strain sequencing project: providing services to taxonomists for standard genome sequencing and annotation.</title>
        <authorList>
            <consortium name="The Broad Institute Genomics Platform"/>
            <consortium name="The Broad Institute Genome Sequencing Center for Infectious Disease"/>
            <person name="Wu L."/>
            <person name="Ma J."/>
        </authorList>
    </citation>
    <scope>NUCLEOTIDE SEQUENCE [LARGE SCALE GENOMIC DNA]</scope>
    <source>
        <strain evidence="2">CGMCC 1.13681</strain>
    </source>
</reference>
<evidence type="ECO:0008006" key="3">
    <source>
        <dbReference type="Google" id="ProtNLM"/>
    </source>
</evidence>
<proteinExistence type="predicted"/>
<evidence type="ECO:0000313" key="1">
    <source>
        <dbReference type="EMBL" id="MFC7217262.1"/>
    </source>
</evidence>
<sequence length="757" mass="83858">MIDPTSPEAFGAALGVLATSMVTDLGRRGMDEFHILGHTLLKRRISVPSGPMERIRLSDELSRAASQGLPQNLCGATFSRRFSPDRFEITVPRMLPTGIRYWTNRTHVFDCLLEERVRPGHGCRGAVLHGPMGVGVSSCAIAFGFQHKHLFTDGQLYADLRGSGHVTISAGEVLHLFLKKLGMPEDAIPPTPGQRAEEFRQHIAGRRLLVILDHVSDVEQVTPLLTDDENVYTLVVSSDGPMPGLPLKEMEIGPLDGRHPTKLVTSITSEKHVKANCRKARTAIRLCGGYPFALQALGEHMCRHPQRSWAEVGEELRTLAADVPDGDSSALMVRWLYQQLDVAARQLLIPLVVCPWPSFTSAIVAQAVGISETEAERIMSLIVDCGLAASCGSARYTIRESVRRHLSDVLDHDTDRQESTVRTMLDAYLRLAVHFDYIALPDRWYLNTLYDEAKNRAHTEHRRLTVQEALEGARQELPNFLEAVRTAHALGEWDTTWQLIDGLWALQLKVGFPDVLLPGIYLAIDATQRCGHKRAESRMRFQAAFAHMSLGQFEQADGQLVAALAAAESEGNLLSRASVLEGMALLNLNRGTPGPVQDLISRALDLLDGVPEGTPDVIHTLRARALLIQLTGRERFAAGEYNEALRAYRRALAEFDKAKDSYNQARVRMRMATVYRALQQPATAAKELDLALGVLNSQQASQIRSEAAEQRAACARELNRPDEAIQFLKIALRDHDVGQRPAAATKVRDEIEAHLHR</sequence>
<accession>A0ABW2GBV6</accession>
<name>A0ABW2GBV6_9ACTN</name>
<keyword evidence="2" id="KW-1185">Reference proteome</keyword>
<dbReference type="RefSeq" id="WP_386411816.1">
    <property type="nucleotide sequence ID" value="NZ_JBHSZO010000004.1"/>
</dbReference>
<comment type="caution">
    <text evidence="1">The sequence shown here is derived from an EMBL/GenBank/DDBJ whole genome shotgun (WGS) entry which is preliminary data.</text>
</comment>
<dbReference type="InterPro" id="IPR027417">
    <property type="entry name" value="P-loop_NTPase"/>
</dbReference>
<dbReference type="SUPFAM" id="SSF48452">
    <property type="entry name" value="TPR-like"/>
    <property type="match status" value="1"/>
</dbReference>
<dbReference type="Proteomes" id="UP001596413">
    <property type="component" value="Unassembled WGS sequence"/>
</dbReference>
<evidence type="ECO:0000313" key="2">
    <source>
        <dbReference type="Proteomes" id="UP001596413"/>
    </source>
</evidence>
<dbReference type="SUPFAM" id="SSF52540">
    <property type="entry name" value="P-loop containing nucleoside triphosphate hydrolases"/>
    <property type="match status" value="1"/>
</dbReference>
<organism evidence="1 2">
    <name type="scientific">Streptomyces polyrhachis</name>
    <dbReference type="NCBI Taxonomy" id="1282885"/>
    <lineage>
        <taxon>Bacteria</taxon>
        <taxon>Bacillati</taxon>
        <taxon>Actinomycetota</taxon>
        <taxon>Actinomycetes</taxon>
        <taxon>Kitasatosporales</taxon>
        <taxon>Streptomycetaceae</taxon>
        <taxon>Streptomyces</taxon>
    </lineage>
</organism>
<dbReference type="Gene3D" id="3.40.50.300">
    <property type="entry name" value="P-loop containing nucleotide triphosphate hydrolases"/>
    <property type="match status" value="1"/>
</dbReference>